<sequence>MDKNKSILSAAIVVLLPLLPALIDVGYKLYLPIMEDVILHILMTIIVFGVPEAVIIYYGYTTGDNITSTLSGVFLIPLYIFYSEILLELSDPDFIMAGLGHWLRIITIIDLVIPALICGVMGYCASKRTRASLLVSIFSGTFLILIFVLIN</sequence>
<gene>
    <name evidence="2" type="ORF">FKV42_02385</name>
</gene>
<feature type="transmembrane region" description="Helical" evidence="1">
    <location>
        <begin position="131"/>
        <end position="150"/>
    </location>
</feature>
<feature type="transmembrane region" description="Helical" evidence="1">
    <location>
        <begin position="102"/>
        <end position="124"/>
    </location>
</feature>
<reference evidence="2 3" key="1">
    <citation type="submission" date="2019-06" db="EMBL/GenBank/DDBJ databases">
        <title>Draft genome sequence of Methanolobus vulcani B1d.</title>
        <authorList>
            <person name="Creighbaum A.J."/>
            <person name="Ticak T."/>
            <person name="Hariraju D."/>
            <person name="Arivett B.A."/>
            <person name="Ferguson D.J.Jr."/>
        </authorList>
    </citation>
    <scope>NUCLEOTIDE SEQUENCE [LARGE SCALE GENOMIC DNA]</scope>
    <source>
        <strain evidence="2 3">B1d</strain>
    </source>
</reference>
<keyword evidence="3" id="KW-1185">Reference proteome</keyword>
<evidence type="ECO:0000313" key="2">
    <source>
        <dbReference type="EMBL" id="TQD27929.1"/>
    </source>
</evidence>
<keyword evidence="1" id="KW-1133">Transmembrane helix</keyword>
<feature type="transmembrane region" description="Helical" evidence="1">
    <location>
        <begin position="37"/>
        <end position="58"/>
    </location>
</feature>
<dbReference type="EMBL" id="VIAQ01000007">
    <property type="protein sequence ID" value="TQD27929.1"/>
    <property type="molecule type" value="Genomic_DNA"/>
</dbReference>
<accession>A0A7Z8KRI9</accession>
<dbReference type="AlphaFoldDB" id="A0A7Z8KRI9"/>
<comment type="caution">
    <text evidence="2">The sequence shown here is derived from an EMBL/GenBank/DDBJ whole genome shotgun (WGS) entry which is preliminary data.</text>
</comment>
<evidence type="ECO:0000256" key="1">
    <source>
        <dbReference type="SAM" id="Phobius"/>
    </source>
</evidence>
<dbReference type="Proteomes" id="UP000319335">
    <property type="component" value="Unassembled WGS sequence"/>
</dbReference>
<proteinExistence type="predicted"/>
<name>A0A7Z8KRI9_9EURY</name>
<protein>
    <submittedName>
        <fullName evidence="2">Uncharacterized protein</fullName>
    </submittedName>
</protein>
<keyword evidence="1" id="KW-0472">Membrane</keyword>
<feature type="transmembrane region" description="Helical" evidence="1">
    <location>
        <begin position="65"/>
        <end position="82"/>
    </location>
</feature>
<keyword evidence="1" id="KW-0812">Transmembrane</keyword>
<organism evidence="2 3">
    <name type="scientific">Methanolobus vulcani</name>
    <dbReference type="NCBI Taxonomy" id="38026"/>
    <lineage>
        <taxon>Archaea</taxon>
        <taxon>Methanobacteriati</taxon>
        <taxon>Methanobacteriota</taxon>
        <taxon>Stenosarchaea group</taxon>
        <taxon>Methanomicrobia</taxon>
        <taxon>Methanosarcinales</taxon>
        <taxon>Methanosarcinaceae</taxon>
        <taxon>Methanolobus</taxon>
    </lineage>
</organism>
<evidence type="ECO:0000313" key="3">
    <source>
        <dbReference type="Proteomes" id="UP000319335"/>
    </source>
</evidence>
<dbReference type="RefSeq" id="WP_154808658.1">
    <property type="nucleotide sequence ID" value="NZ_VIAQ01000007.1"/>
</dbReference>